<protein>
    <submittedName>
        <fullName evidence="2">Uncharacterized protein</fullName>
    </submittedName>
</protein>
<evidence type="ECO:0000313" key="3">
    <source>
        <dbReference type="Proteomes" id="UP001152622"/>
    </source>
</evidence>
<dbReference type="EMBL" id="JAINUF010000007">
    <property type="protein sequence ID" value="KAJ8354790.1"/>
    <property type="molecule type" value="Genomic_DNA"/>
</dbReference>
<accession>A0A9Q1FBE4</accession>
<gene>
    <name evidence="2" type="ORF">SKAU_G00223570</name>
</gene>
<name>A0A9Q1FBE4_SYNKA</name>
<evidence type="ECO:0000256" key="1">
    <source>
        <dbReference type="SAM" id="MobiDB-lite"/>
    </source>
</evidence>
<dbReference type="AlphaFoldDB" id="A0A9Q1FBE4"/>
<keyword evidence="3" id="KW-1185">Reference proteome</keyword>
<comment type="caution">
    <text evidence="2">The sequence shown here is derived from an EMBL/GenBank/DDBJ whole genome shotgun (WGS) entry which is preliminary data.</text>
</comment>
<sequence length="72" mass="7978">MNAAFEHPQPKIASTVMQKQKKNTVNQSDLLTAALPLQPDSSWPDIQTQETTVLHWKTSNSSLKLAFPVTST</sequence>
<feature type="region of interest" description="Disordered" evidence="1">
    <location>
        <begin position="1"/>
        <end position="21"/>
    </location>
</feature>
<reference evidence="2" key="1">
    <citation type="journal article" date="2023" name="Science">
        <title>Genome structures resolve the early diversification of teleost fishes.</title>
        <authorList>
            <person name="Parey E."/>
            <person name="Louis A."/>
            <person name="Montfort J."/>
            <person name="Bouchez O."/>
            <person name="Roques C."/>
            <person name="Iampietro C."/>
            <person name="Lluch J."/>
            <person name="Castinel A."/>
            <person name="Donnadieu C."/>
            <person name="Desvignes T."/>
            <person name="Floi Bucao C."/>
            <person name="Jouanno E."/>
            <person name="Wen M."/>
            <person name="Mejri S."/>
            <person name="Dirks R."/>
            <person name="Jansen H."/>
            <person name="Henkel C."/>
            <person name="Chen W.J."/>
            <person name="Zahm M."/>
            <person name="Cabau C."/>
            <person name="Klopp C."/>
            <person name="Thompson A.W."/>
            <person name="Robinson-Rechavi M."/>
            <person name="Braasch I."/>
            <person name="Lecointre G."/>
            <person name="Bobe J."/>
            <person name="Postlethwait J.H."/>
            <person name="Berthelot C."/>
            <person name="Roest Crollius H."/>
            <person name="Guiguen Y."/>
        </authorList>
    </citation>
    <scope>NUCLEOTIDE SEQUENCE</scope>
    <source>
        <strain evidence="2">WJC10195</strain>
    </source>
</reference>
<proteinExistence type="predicted"/>
<evidence type="ECO:0000313" key="2">
    <source>
        <dbReference type="EMBL" id="KAJ8354790.1"/>
    </source>
</evidence>
<dbReference type="Proteomes" id="UP001152622">
    <property type="component" value="Chromosome 7"/>
</dbReference>
<organism evidence="2 3">
    <name type="scientific">Synaphobranchus kaupii</name>
    <name type="common">Kaup's arrowtooth eel</name>
    <dbReference type="NCBI Taxonomy" id="118154"/>
    <lineage>
        <taxon>Eukaryota</taxon>
        <taxon>Metazoa</taxon>
        <taxon>Chordata</taxon>
        <taxon>Craniata</taxon>
        <taxon>Vertebrata</taxon>
        <taxon>Euteleostomi</taxon>
        <taxon>Actinopterygii</taxon>
        <taxon>Neopterygii</taxon>
        <taxon>Teleostei</taxon>
        <taxon>Anguilliformes</taxon>
        <taxon>Synaphobranchidae</taxon>
        <taxon>Synaphobranchus</taxon>
    </lineage>
</organism>